<reference evidence="1 2" key="1">
    <citation type="submission" date="2024-05" db="EMBL/GenBank/DDBJ databases">
        <authorList>
            <consortium name="Candidatus Magnetaquicoccaceae bacterium FCR-1 genome sequencing consortium"/>
            <person name="Shimoshige H."/>
            <person name="Shimamura S."/>
            <person name="Taoka A."/>
            <person name="Kobayashi H."/>
            <person name="Maekawa T."/>
        </authorList>
    </citation>
    <scope>NUCLEOTIDE SEQUENCE [LARGE SCALE GENOMIC DNA]</scope>
    <source>
        <strain evidence="1 2">FCR-1</strain>
    </source>
</reference>
<name>A0ABQ0CA20_9PROT</name>
<evidence type="ECO:0000313" key="2">
    <source>
        <dbReference type="Proteomes" id="UP001628193"/>
    </source>
</evidence>
<gene>
    <name evidence="1" type="ORF">SIID45300_02061</name>
</gene>
<evidence type="ECO:0000313" key="1">
    <source>
        <dbReference type="EMBL" id="GAB0057729.1"/>
    </source>
</evidence>
<dbReference type="RefSeq" id="WP_420905422.1">
    <property type="nucleotide sequence ID" value="NZ_BAAFGK010000004.1"/>
</dbReference>
<organism evidence="1 2">
    <name type="scientific">Candidatus Magnetaquiglobus chichijimensis</name>
    <dbReference type="NCBI Taxonomy" id="3141448"/>
    <lineage>
        <taxon>Bacteria</taxon>
        <taxon>Pseudomonadati</taxon>
        <taxon>Pseudomonadota</taxon>
        <taxon>Magnetococcia</taxon>
        <taxon>Magnetococcales</taxon>
        <taxon>Candidatus Magnetaquicoccaceae</taxon>
        <taxon>Candidatus Magnetaquiglobus</taxon>
    </lineage>
</organism>
<protein>
    <submittedName>
        <fullName evidence="1">Uncharacterized protein</fullName>
    </submittedName>
</protein>
<comment type="caution">
    <text evidence="1">The sequence shown here is derived from an EMBL/GenBank/DDBJ whole genome shotgun (WGS) entry which is preliminary data.</text>
</comment>
<reference evidence="1 2" key="2">
    <citation type="submission" date="2024-09" db="EMBL/GenBank/DDBJ databases">
        <title>Draft genome sequence of Candidatus Magnetaquicoccaceae bacterium FCR-1.</title>
        <authorList>
            <person name="Shimoshige H."/>
            <person name="Shimamura S."/>
            <person name="Taoka A."/>
            <person name="Kobayashi H."/>
            <person name="Maekawa T."/>
        </authorList>
    </citation>
    <scope>NUCLEOTIDE SEQUENCE [LARGE SCALE GENOMIC DNA]</scope>
    <source>
        <strain evidence="1 2">FCR-1</strain>
    </source>
</reference>
<dbReference type="Proteomes" id="UP001628193">
    <property type="component" value="Unassembled WGS sequence"/>
</dbReference>
<accession>A0ABQ0CA20</accession>
<dbReference type="EMBL" id="BAAFGK010000004">
    <property type="protein sequence ID" value="GAB0057729.1"/>
    <property type="molecule type" value="Genomic_DNA"/>
</dbReference>
<proteinExistence type="predicted"/>
<keyword evidence="2" id="KW-1185">Reference proteome</keyword>
<sequence length="69" mass="7852">MKTSFTNFVVKSSHDTQKCQPVVHDSKIFETYQQYFTPPADAGRHGVFKQFTMIDPSIRITIADSTNLV</sequence>